<dbReference type="Proteomes" id="UP000035720">
    <property type="component" value="Unassembled WGS sequence"/>
</dbReference>
<name>A0A077MEU2_9MICO</name>
<keyword evidence="3" id="KW-1185">Reference proteome</keyword>
<evidence type="ECO:0000313" key="3">
    <source>
        <dbReference type="Proteomes" id="UP000035720"/>
    </source>
</evidence>
<sequence>MTTAPLEPEFPTWVGPGYVLERGVPEGAEITEVSPESEAAVEAWLDDG</sequence>
<comment type="caution">
    <text evidence="2">The sequence shown here is derived from an EMBL/GenBank/DDBJ whole genome shotgun (WGS) entry which is preliminary data.</text>
</comment>
<dbReference type="STRING" id="1193518.BN13_410019"/>
<feature type="compositionally biased region" description="Low complexity" evidence="1">
    <location>
        <begin position="32"/>
        <end position="48"/>
    </location>
</feature>
<feature type="region of interest" description="Disordered" evidence="1">
    <location>
        <begin position="29"/>
        <end position="48"/>
    </location>
</feature>
<accession>A0A077MEU2</accession>
<dbReference type="RefSeq" id="WP_157038501.1">
    <property type="nucleotide sequence ID" value="NZ_HF571038.1"/>
</dbReference>
<gene>
    <name evidence="2" type="ORF">BN13_410019</name>
</gene>
<dbReference type="AlphaFoldDB" id="A0A077MEU2"/>
<protein>
    <submittedName>
        <fullName evidence="2">Uncharacterized protein</fullName>
    </submittedName>
</protein>
<proteinExistence type="predicted"/>
<reference evidence="2 3" key="1">
    <citation type="journal article" date="2013" name="ISME J.">
        <title>A metabolic model for members of the genus Tetrasphaera involved in enhanced biological phosphorus removal.</title>
        <authorList>
            <person name="Kristiansen R."/>
            <person name="Nguyen H.T.T."/>
            <person name="Saunders A.M."/>
            <person name="Nielsen J.L."/>
            <person name="Wimmer R."/>
            <person name="Le V.Q."/>
            <person name="McIlroy S.J."/>
            <person name="Petrovski S."/>
            <person name="Seviour R.J."/>
            <person name="Calteau A."/>
            <person name="Nielsen K.L."/>
            <person name="Nielsen P.H."/>
        </authorList>
    </citation>
    <scope>NUCLEOTIDE SEQUENCE [LARGE SCALE GENOMIC DNA]</scope>
    <source>
        <strain evidence="2 3">Ben 74</strain>
    </source>
</reference>
<organism evidence="2 3">
    <name type="scientific">Nostocoides jenkinsii Ben 74</name>
    <dbReference type="NCBI Taxonomy" id="1193518"/>
    <lineage>
        <taxon>Bacteria</taxon>
        <taxon>Bacillati</taxon>
        <taxon>Actinomycetota</taxon>
        <taxon>Actinomycetes</taxon>
        <taxon>Micrococcales</taxon>
        <taxon>Intrasporangiaceae</taxon>
        <taxon>Nostocoides</taxon>
    </lineage>
</organism>
<dbReference type="EMBL" id="CAJC01000152">
    <property type="protein sequence ID" value="CCI53543.1"/>
    <property type="molecule type" value="Genomic_DNA"/>
</dbReference>
<evidence type="ECO:0000256" key="1">
    <source>
        <dbReference type="SAM" id="MobiDB-lite"/>
    </source>
</evidence>
<evidence type="ECO:0000313" key="2">
    <source>
        <dbReference type="EMBL" id="CCI53543.1"/>
    </source>
</evidence>